<name>A0A813NRF7_9BILA</name>
<dbReference type="Proteomes" id="UP000663829">
    <property type="component" value="Unassembled WGS sequence"/>
</dbReference>
<evidence type="ECO:0000313" key="4">
    <source>
        <dbReference type="Proteomes" id="UP000663829"/>
    </source>
</evidence>
<dbReference type="OrthoDB" id="10021263at2759"/>
<dbReference type="Pfam" id="PF22066">
    <property type="entry name" value="Cep192_D8"/>
    <property type="match status" value="1"/>
</dbReference>
<accession>A0A813NRF7</accession>
<dbReference type="GO" id="GO:0005814">
    <property type="term" value="C:centriole"/>
    <property type="evidence" value="ECO:0007669"/>
    <property type="project" value="TreeGrafter"/>
</dbReference>
<evidence type="ECO:0000313" key="2">
    <source>
        <dbReference type="EMBL" id="CAF0742628.1"/>
    </source>
</evidence>
<dbReference type="PANTHER" id="PTHR16029:SF11">
    <property type="entry name" value="CENTROSOMAL PROTEIN OF 192 KDA"/>
    <property type="match status" value="1"/>
</dbReference>
<dbReference type="GO" id="GO:0005737">
    <property type="term" value="C:cytoplasm"/>
    <property type="evidence" value="ECO:0007669"/>
    <property type="project" value="TreeGrafter"/>
</dbReference>
<dbReference type="GO" id="GO:0090222">
    <property type="term" value="P:centrosome-templated microtubule nucleation"/>
    <property type="evidence" value="ECO:0007669"/>
    <property type="project" value="InterPro"/>
</dbReference>
<reference evidence="2" key="1">
    <citation type="submission" date="2021-02" db="EMBL/GenBank/DDBJ databases">
        <authorList>
            <person name="Nowell W R."/>
        </authorList>
    </citation>
    <scope>NUCLEOTIDE SEQUENCE</scope>
</reference>
<evidence type="ECO:0000259" key="1">
    <source>
        <dbReference type="Pfam" id="PF22066"/>
    </source>
</evidence>
<evidence type="ECO:0000313" key="3">
    <source>
        <dbReference type="EMBL" id="CAF3521142.1"/>
    </source>
</evidence>
<feature type="domain" description="Cep192-like" evidence="1">
    <location>
        <begin position="645"/>
        <end position="742"/>
    </location>
</feature>
<comment type="caution">
    <text evidence="2">The sequence shown here is derived from an EMBL/GenBank/DDBJ whole genome shotgun (WGS) entry which is preliminary data.</text>
</comment>
<dbReference type="Proteomes" id="UP000681722">
    <property type="component" value="Unassembled WGS sequence"/>
</dbReference>
<dbReference type="Gene3D" id="2.60.40.10">
    <property type="entry name" value="Immunoglobulins"/>
    <property type="match status" value="1"/>
</dbReference>
<dbReference type="GO" id="GO:0071539">
    <property type="term" value="P:protein localization to centrosome"/>
    <property type="evidence" value="ECO:0007669"/>
    <property type="project" value="InterPro"/>
</dbReference>
<dbReference type="InterPro" id="IPR039103">
    <property type="entry name" value="Spd-2/CEP192"/>
</dbReference>
<dbReference type="InterPro" id="IPR013783">
    <property type="entry name" value="Ig-like_fold"/>
</dbReference>
<dbReference type="InterPro" id="IPR054088">
    <property type="entry name" value="Cep192-like_D8"/>
</dbReference>
<keyword evidence="4" id="KW-1185">Reference proteome</keyword>
<dbReference type="GO" id="GO:0051298">
    <property type="term" value="P:centrosome duplication"/>
    <property type="evidence" value="ECO:0007669"/>
    <property type="project" value="InterPro"/>
</dbReference>
<sequence>MNSSWLNLTDQSLSNENEFNFKSTSEEGERFAREDPLVPFSNSALADVTTHTDHLWSSNEKIIESPGFSTTTYFMAKSSTPDEMLNALFPNVLSKNNKSTGVLSLRRQDDSPFNERCNTVVKKPKFMGHAVKQSKSEISRSLFDKQETCADTKASTIATASELFESKQTQHHSFDLSDSLSILSIHDNKQECDISTVNTETQTSIISPPTRLLATKTPSHVSSSAYSYQSIVSPPQPLQNQAWPVTTSSHSQQSPVFYPIVTYQAMYGYPPNPTPSHLECLPPPPVLLFSDNNNRLRTRSTSSTMIASCTVTVYTWDIVVDDKNIEPPTDSPFVLKDSKYSVLPGDCIQAKILFTPKIVGNYLAKLYVRCNMCTSPNTSSVVTVVGVCHAVKLENQSEENCGEFSFTSNSVENEQQLTLESQDEEQLINIVCRSRPLTSNKSCRLKAEIQIILDEEYQPTILEKLKLLGFVGRAELELVSKQPCKLFVSSSMTGEFNLVVANVGNLAGSFDFMFPKDVMHMFEIQPDSCLLQPSQTKTLLIKYHPRTKSSSFTTSLISTMKPFCNKKSFPIYIQFEPTMSAVPVLLQNNNVINNIVDSDGSNDSLTCSHVSGTSSISQSDGDLTSTSSTHRQLDAILDTTNQLGIEQNVLNFGTVQFNSLNTKSLKLTIKNYSRTDGCEVDITEPHAPFYISVRRASIREKSFVKLTCKFRPKKVGMFNENVILTIEKRANFKTTITLCGRCVDNGEELENIENEVRNM</sequence>
<dbReference type="EMBL" id="CAJNOQ010000026">
    <property type="protein sequence ID" value="CAF0742628.1"/>
    <property type="molecule type" value="Genomic_DNA"/>
</dbReference>
<organism evidence="2 4">
    <name type="scientific">Didymodactylos carnosus</name>
    <dbReference type="NCBI Taxonomy" id="1234261"/>
    <lineage>
        <taxon>Eukaryota</taxon>
        <taxon>Metazoa</taxon>
        <taxon>Spiralia</taxon>
        <taxon>Gnathifera</taxon>
        <taxon>Rotifera</taxon>
        <taxon>Eurotatoria</taxon>
        <taxon>Bdelloidea</taxon>
        <taxon>Philodinida</taxon>
        <taxon>Philodinidae</taxon>
        <taxon>Didymodactylos</taxon>
    </lineage>
</organism>
<dbReference type="GO" id="GO:0090307">
    <property type="term" value="P:mitotic spindle assembly"/>
    <property type="evidence" value="ECO:0007669"/>
    <property type="project" value="TreeGrafter"/>
</dbReference>
<proteinExistence type="predicted"/>
<dbReference type="GO" id="GO:0000242">
    <property type="term" value="C:pericentriolar material"/>
    <property type="evidence" value="ECO:0007669"/>
    <property type="project" value="TreeGrafter"/>
</dbReference>
<dbReference type="GO" id="GO:0019901">
    <property type="term" value="F:protein kinase binding"/>
    <property type="evidence" value="ECO:0007669"/>
    <property type="project" value="TreeGrafter"/>
</dbReference>
<gene>
    <name evidence="2" type="ORF">GPM918_LOCUS358</name>
    <name evidence="3" type="ORF">SRO942_LOCUS359</name>
</gene>
<dbReference type="AlphaFoldDB" id="A0A813NRF7"/>
<dbReference type="EMBL" id="CAJOBC010000026">
    <property type="protein sequence ID" value="CAF3521142.1"/>
    <property type="molecule type" value="Genomic_DNA"/>
</dbReference>
<protein>
    <recommendedName>
        <fullName evidence="1">Cep192-like domain-containing protein</fullName>
    </recommendedName>
</protein>
<dbReference type="PANTHER" id="PTHR16029">
    <property type="entry name" value="CENTROSOMAL PROTEIN OF 192 KDA"/>
    <property type="match status" value="1"/>
</dbReference>